<proteinExistence type="predicted"/>
<organism evidence="2 3">
    <name type="scientific">Musa troglodytarum</name>
    <name type="common">fe'i banana</name>
    <dbReference type="NCBI Taxonomy" id="320322"/>
    <lineage>
        <taxon>Eukaryota</taxon>
        <taxon>Viridiplantae</taxon>
        <taxon>Streptophyta</taxon>
        <taxon>Embryophyta</taxon>
        <taxon>Tracheophyta</taxon>
        <taxon>Spermatophyta</taxon>
        <taxon>Magnoliopsida</taxon>
        <taxon>Liliopsida</taxon>
        <taxon>Zingiberales</taxon>
        <taxon>Musaceae</taxon>
        <taxon>Musa</taxon>
    </lineage>
</organism>
<evidence type="ECO:0000313" key="2">
    <source>
        <dbReference type="EMBL" id="URE30007.1"/>
    </source>
</evidence>
<evidence type="ECO:0000256" key="1">
    <source>
        <dbReference type="SAM" id="MobiDB-lite"/>
    </source>
</evidence>
<dbReference type="Proteomes" id="UP001055439">
    <property type="component" value="Chromosome 8"/>
</dbReference>
<dbReference type="EMBL" id="CP097510">
    <property type="protein sequence ID" value="URE30007.1"/>
    <property type="molecule type" value="Genomic_DNA"/>
</dbReference>
<dbReference type="PANTHER" id="PTHR37746">
    <property type="entry name" value="TRANSMEMBRANE PROTEIN"/>
    <property type="match status" value="1"/>
</dbReference>
<name>A0A9E7KSB9_9LILI</name>
<dbReference type="AlphaFoldDB" id="A0A9E7KSB9"/>
<dbReference type="OrthoDB" id="785249at2759"/>
<reference evidence="2" key="1">
    <citation type="submission" date="2022-05" db="EMBL/GenBank/DDBJ databases">
        <title>The Musa troglodytarum L. genome provides insights into the mechanism of non-climacteric behaviour and enrichment of carotenoids.</title>
        <authorList>
            <person name="Wang J."/>
        </authorList>
    </citation>
    <scope>NUCLEOTIDE SEQUENCE</scope>
    <source>
        <tissue evidence="2">Leaf</tissue>
    </source>
</reference>
<keyword evidence="3" id="KW-1185">Reference proteome</keyword>
<sequence length="281" mass="30826">MEAAKAEESTAPVAEFPIQALRLLSRSLLFLSTHSTHPLFGSLAAASLLVILYLPRSLLSLVLSPVPISTFFLLAALLRHGSPPLKCPAAVAAVDDGEEELTPLCSETKPVTKAESACYHQEVIFSNDFISCGRRSRPLEIIHEEHEGEEEEEEECGGRGSHQYRCWLQNADLESVRLGSLAFTYAEEEGWGDGGSEDYPRWPLNANLGSRRAGPIRFAYSTDSDTESNGGSQAASEAEGSTSPEDHRLMWEDELDGDDMIEIELELEEENMIEIDISGGR</sequence>
<dbReference type="PANTHER" id="PTHR37746:SF1">
    <property type="entry name" value="TRANSMEMBRANE PROTEIN"/>
    <property type="match status" value="1"/>
</dbReference>
<gene>
    <name evidence="2" type="ORF">MUK42_06181</name>
</gene>
<protein>
    <submittedName>
        <fullName evidence="2">Uncharacterized protein</fullName>
    </submittedName>
</protein>
<evidence type="ECO:0000313" key="3">
    <source>
        <dbReference type="Proteomes" id="UP001055439"/>
    </source>
</evidence>
<feature type="region of interest" description="Disordered" evidence="1">
    <location>
        <begin position="220"/>
        <end position="249"/>
    </location>
</feature>
<feature type="compositionally biased region" description="Polar residues" evidence="1">
    <location>
        <begin position="221"/>
        <end position="243"/>
    </location>
</feature>
<accession>A0A9E7KSB9</accession>